<dbReference type="Gene3D" id="1.20.120.1220">
    <property type="match status" value="1"/>
</dbReference>
<feature type="transmembrane region" description="Helical" evidence="10">
    <location>
        <begin position="183"/>
        <end position="208"/>
    </location>
</feature>
<dbReference type="InterPro" id="IPR014032">
    <property type="entry name" value="Peptidase_A24A_bac"/>
</dbReference>
<dbReference type="EC" id="3.4.23.43" evidence="9"/>
<keyword evidence="4" id="KW-0997">Cell inner membrane</keyword>
<feature type="transmembrane region" description="Helical" evidence="10">
    <location>
        <begin position="114"/>
        <end position="135"/>
    </location>
</feature>
<evidence type="ECO:0000313" key="13">
    <source>
        <dbReference type="EMBL" id="STZ10581.1"/>
    </source>
</evidence>
<evidence type="ECO:0000256" key="8">
    <source>
        <dbReference type="RuleBase" id="RU003793"/>
    </source>
</evidence>
<keyword evidence="9" id="KW-0645">Protease</keyword>
<evidence type="ECO:0000256" key="5">
    <source>
        <dbReference type="ARBA" id="ARBA00022692"/>
    </source>
</evidence>
<keyword evidence="9" id="KW-0489">Methyltransferase</keyword>
<dbReference type="GO" id="GO:0008168">
    <property type="term" value="F:methyltransferase activity"/>
    <property type="evidence" value="ECO:0007669"/>
    <property type="project" value="UniProtKB-KW"/>
</dbReference>
<keyword evidence="5 9" id="KW-0812">Transmembrane</keyword>
<feature type="domain" description="Prepilin type IV endopeptidase peptidase" evidence="11">
    <location>
        <begin position="144"/>
        <end position="252"/>
    </location>
</feature>
<keyword evidence="9" id="KW-0511">Multifunctional enzyme</keyword>
<name>A0A378R7M8_9GAMM</name>
<evidence type="ECO:0000256" key="3">
    <source>
        <dbReference type="ARBA" id="ARBA00022475"/>
    </source>
</evidence>
<evidence type="ECO:0000256" key="7">
    <source>
        <dbReference type="ARBA" id="ARBA00023136"/>
    </source>
</evidence>
<dbReference type="InterPro" id="IPR000045">
    <property type="entry name" value="Prepilin_IV_endopep_pep"/>
</dbReference>
<evidence type="ECO:0000256" key="6">
    <source>
        <dbReference type="ARBA" id="ARBA00022989"/>
    </source>
</evidence>
<evidence type="ECO:0000259" key="11">
    <source>
        <dbReference type="Pfam" id="PF01478"/>
    </source>
</evidence>
<evidence type="ECO:0000256" key="4">
    <source>
        <dbReference type="ARBA" id="ARBA00022519"/>
    </source>
</evidence>
<proteinExistence type="inferred from homology"/>
<accession>A0A378R7M8</accession>
<dbReference type="Pfam" id="PF06750">
    <property type="entry name" value="A24_N_bact"/>
    <property type="match status" value="1"/>
</dbReference>
<dbReference type="GO" id="GO:0006465">
    <property type="term" value="P:signal peptide processing"/>
    <property type="evidence" value="ECO:0007669"/>
    <property type="project" value="TreeGrafter"/>
</dbReference>
<dbReference type="InterPro" id="IPR010627">
    <property type="entry name" value="Prepilin_pept_A24_N"/>
</dbReference>
<dbReference type="Pfam" id="PF01478">
    <property type="entry name" value="Peptidase_A24"/>
    <property type="match status" value="1"/>
</dbReference>
<dbReference type="Proteomes" id="UP000255279">
    <property type="component" value="Unassembled WGS sequence"/>
</dbReference>
<keyword evidence="9" id="KW-0808">Transferase</keyword>
<feature type="transmembrane region" description="Helical" evidence="10">
    <location>
        <begin position="141"/>
        <end position="162"/>
    </location>
</feature>
<dbReference type="InterPro" id="IPR050882">
    <property type="entry name" value="Prepilin_peptidase/N-MTase"/>
</dbReference>
<dbReference type="PANTHER" id="PTHR30487:SF0">
    <property type="entry name" value="PREPILIN LEADER PEPTIDASE_N-METHYLTRANSFERASE-RELATED"/>
    <property type="match status" value="1"/>
</dbReference>
<keyword evidence="3" id="KW-1003">Cell membrane</keyword>
<dbReference type="OrthoDB" id="9789291at2"/>
<protein>
    <recommendedName>
        <fullName evidence="9">Prepilin leader peptidase/N-methyltransferase</fullName>
        <ecNumber evidence="9">2.1.1.-</ecNumber>
        <ecNumber evidence="9">3.4.23.43</ecNumber>
    </recommendedName>
</protein>
<comment type="similarity">
    <text evidence="2 8">Belongs to the peptidase A24 family.</text>
</comment>
<dbReference type="RefSeq" id="WP_078275792.1">
    <property type="nucleotide sequence ID" value="NZ_CAACXO010000016.1"/>
</dbReference>
<keyword evidence="9" id="KW-0378">Hydrolase</keyword>
<comment type="catalytic activity">
    <reaction evidence="9">
        <text>Typically cleaves a -Gly-|-Phe- bond to release an N-terminal, basic peptide of 5-8 residues from type IV prepilin, and then N-methylates the new N-terminal amino group, the methyl donor being S-adenosyl-L-methionine.</text>
        <dbReference type="EC" id="3.4.23.43"/>
    </reaction>
</comment>
<gene>
    <name evidence="13" type="primary">outO</name>
    <name evidence="13" type="ORF">NCTC10293_00922</name>
</gene>
<dbReference type="EMBL" id="UGQE01000001">
    <property type="protein sequence ID" value="STZ10581.1"/>
    <property type="molecule type" value="Genomic_DNA"/>
</dbReference>
<keyword evidence="7 10" id="KW-0472">Membrane</keyword>
<evidence type="ECO:0000256" key="1">
    <source>
        <dbReference type="ARBA" id="ARBA00004429"/>
    </source>
</evidence>
<reference evidence="13 14" key="1">
    <citation type="submission" date="2018-06" db="EMBL/GenBank/DDBJ databases">
        <authorList>
            <consortium name="Pathogen Informatics"/>
            <person name="Doyle S."/>
        </authorList>
    </citation>
    <scope>NUCLEOTIDE SEQUENCE [LARGE SCALE GENOMIC DNA]</scope>
    <source>
        <strain evidence="13 14">NCTC10293</strain>
    </source>
</reference>
<dbReference type="GO" id="GO:0005886">
    <property type="term" value="C:plasma membrane"/>
    <property type="evidence" value="ECO:0007669"/>
    <property type="project" value="UniProtKB-SubCell"/>
</dbReference>
<evidence type="ECO:0000256" key="9">
    <source>
        <dbReference type="RuleBase" id="RU003794"/>
    </source>
</evidence>
<comment type="subcellular location">
    <subcellularLocation>
        <location evidence="1">Cell inner membrane</location>
        <topology evidence="1">Multi-pass membrane protein</topology>
    </subcellularLocation>
    <subcellularLocation>
        <location evidence="9">Cell membrane</location>
        <topology evidence="9">Multi-pass membrane protein</topology>
    </subcellularLocation>
</comment>
<evidence type="ECO:0000259" key="12">
    <source>
        <dbReference type="Pfam" id="PF06750"/>
    </source>
</evidence>
<feature type="transmembrane region" description="Helical" evidence="10">
    <location>
        <begin position="228"/>
        <end position="254"/>
    </location>
</feature>
<evidence type="ECO:0000313" key="14">
    <source>
        <dbReference type="Proteomes" id="UP000255279"/>
    </source>
</evidence>
<evidence type="ECO:0000256" key="10">
    <source>
        <dbReference type="SAM" id="Phobius"/>
    </source>
</evidence>
<comment type="function">
    <text evidence="9">Plays an essential role in type IV pili and type II pseudopili formation by proteolytically removing the leader sequence from substrate proteins and subsequently monomethylating the alpha-amino group of the newly exposed N-terminal phenylalanine.</text>
</comment>
<dbReference type="PRINTS" id="PR00864">
    <property type="entry name" value="PREPILNPTASE"/>
</dbReference>
<organism evidence="13 14">
    <name type="scientific">Moraxella caviae</name>
    <dbReference type="NCBI Taxonomy" id="34060"/>
    <lineage>
        <taxon>Bacteria</taxon>
        <taxon>Pseudomonadati</taxon>
        <taxon>Pseudomonadota</taxon>
        <taxon>Gammaproteobacteria</taxon>
        <taxon>Moraxellales</taxon>
        <taxon>Moraxellaceae</taxon>
        <taxon>Moraxella</taxon>
    </lineage>
</organism>
<dbReference type="PANTHER" id="PTHR30487">
    <property type="entry name" value="TYPE 4 PREPILIN-LIKE PROTEINS LEADER PEPTIDE-PROCESSING ENZYME"/>
    <property type="match status" value="1"/>
</dbReference>
<dbReference type="EC" id="2.1.1.-" evidence="9"/>
<feature type="domain" description="Prepilin peptidase A24 N-terminal" evidence="12">
    <location>
        <begin position="21"/>
        <end position="134"/>
    </location>
</feature>
<feature type="transmembrane region" description="Helical" evidence="10">
    <location>
        <begin position="266"/>
        <end position="286"/>
    </location>
</feature>
<sequence>MMIINHLQMLDTHWQLCATTLLGLWVGRFLTRLIYRTPLIMQHEWQQDVAEFLAHSTDSHAQNHTQPAFAPLTLARHNHCTHCHAKLRFIQTLPIISFLCQRGRCRQCHAPIGLIYPTTELATALLSVLVIWHFGVSVQGVAGLVFVWFLVLLSGIDWRVQLLPDRYVAPLGMMGLLLNAEGVFTTPALAIFGAVAGFVSLWAIAFMYRVLRHQDGMGLGDAKLLAALGAWLGVQSLPLIVLIAAMGGVAAGLMQRRMKSAFAFGPYLAAGGVAVLLWGDVVWRWYLGV</sequence>
<dbReference type="GO" id="GO:0004190">
    <property type="term" value="F:aspartic-type endopeptidase activity"/>
    <property type="evidence" value="ECO:0007669"/>
    <property type="project" value="UniProtKB-EC"/>
</dbReference>
<keyword evidence="6 10" id="KW-1133">Transmembrane helix</keyword>
<dbReference type="AlphaFoldDB" id="A0A378R7M8"/>
<dbReference type="GO" id="GO:0032259">
    <property type="term" value="P:methylation"/>
    <property type="evidence" value="ECO:0007669"/>
    <property type="project" value="UniProtKB-KW"/>
</dbReference>
<evidence type="ECO:0000256" key="2">
    <source>
        <dbReference type="ARBA" id="ARBA00005801"/>
    </source>
</evidence>